<feature type="compositionally biased region" description="Low complexity" evidence="1">
    <location>
        <begin position="102"/>
        <end position="121"/>
    </location>
</feature>
<protein>
    <submittedName>
        <fullName evidence="2">Uncharacterized protein</fullName>
    </submittedName>
</protein>
<organism evidence="2 3">
    <name type="scientific">Sphenostylis stenocarpa</name>
    <dbReference type="NCBI Taxonomy" id="92480"/>
    <lineage>
        <taxon>Eukaryota</taxon>
        <taxon>Viridiplantae</taxon>
        <taxon>Streptophyta</taxon>
        <taxon>Embryophyta</taxon>
        <taxon>Tracheophyta</taxon>
        <taxon>Spermatophyta</taxon>
        <taxon>Magnoliopsida</taxon>
        <taxon>eudicotyledons</taxon>
        <taxon>Gunneridae</taxon>
        <taxon>Pentapetalae</taxon>
        <taxon>rosids</taxon>
        <taxon>fabids</taxon>
        <taxon>Fabales</taxon>
        <taxon>Fabaceae</taxon>
        <taxon>Papilionoideae</taxon>
        <taxon>50 kb inversion clade</taxon>
        <taxon>NPAAA clade</taxon>
        <taxon>indigoferoid/millettioid clade</taxon>
        <taxon>Phaseoleae</taxon>
        <taxon>Sphenostylis</taxon>
    </lineage>
</organism>
<dbReference type="EMBL" id="OY731399">
    <property type="protein sequence ID" value="CAJ1930088.1"/>
    <property type="molecule type" value="Genomic_DNA"/>
</dbReference>
<keyword evidence="3" id="KW-1185">Reference proteome</keyword>
<feature type="compositionally biased region" description="Acidic residues" evidence="1">
    <location>
        <begin position="15"/>
        <end position="30"/>
    </location>
</feature>
<evidence type="ECO:0000256" key="1">
    <source>
        <dbReference type="SAM" id="MobiDB-lite"/>
    </source>
</evidence>
<dbReference type="Gramene" id="rna-AYBTSS11_LOCUS4629">
    <property type="protein sequence ID" value="CAJ1930088.1"/>
    <property type="gene ID" value="gene-AYBTSS11_LOCUS4629"/>
</dbReference>
<feature type="compositionally biased region" description="Acidic residues" evidence="1">
    <location>
        <begin position="46"/>
        <end position="101"/>
    </location>
</feature>
<reference evidence="2" key="1">
    <citation type="submission" date="2023-10" db="EMBL/GenBank/DDBJ databases">
        <authorList>
            <person name="Domelevo Entfellner J.-B."/>
        </authorList>
    </citation>
    <scope>NUCLEOTIDE SEQUENCE</scope>
</reference>
<name>A0AA86VBV3_9FABA</name>
<proteinExistence type="predicted"/>
<gene>
    <name evidence="2" type="ORF">AYBTSS11_LOCUS4629</name>
</gene>
<sequence length="176" mass="17592">MAVAPTAWFPIIEGGECDDAGGEGDCEEPLGDGGLGLLDVGGEAGDFGDGEDEDEDGGGGDDDGGGEDGGSDDDGGEDGGGGDDGGGDDGGGDCDGGEDELSASSGVLLSGVESSGVSSSGELLRGEEDIITVSQNSHEVLNSGFRPKVCIQKARCRKHHLLTVGPLKRTRFWDDD</sequence>
<dbReference type="Proteomes" id="UP001189624">
    <property type="component" value="Chromosome 2"/>
</dbReference>
<evidence type="ECO:0000313" key="3">
    <source>
        <dbReference type="Proteomes" id="UP001189624"/>
    </source>
</evidence>
<dbReference type="AlphaFoldDB" id="A0AA86VBV3"/>
<accession>A0AA86VBV3</accession>
<feature type="region of interest" description="Disordered" evidence="1">
    <location>
        <begin position="1"/>
        <end position="121"/>
    </location>
</feature>
<evidence type="ECO:0000313" key="2">
    <source>
        <dbReference type="EMBL" id="CAJ1930088.1"/>
    </source>
</evidence>